<feature type="non-terminal residue" evidence="1">
    <location>
        <position position="1"/>
    </location>
</feature>
<dbReference type="AlphaFoldDB" id="A0A7D9IYK0"/>
<proteinExistence type="predicted"/>
<dbReference type="OrthoDB" id="676979at2759"/>
<dbReference type="InterPro" id="IPR013210">
    <property type="entry name" value="LRR_N_plant-typ"/>
</dbReference>
<dbReference type="Gene3D" id="3.80.10.10">
    <property type="entry name" value="Ribonuclease Inhibitor"/>
    <property type="match status" value="1"/>
</dbReference>
<name>A0A7D9IYK0_PARCT</name>
<evidence type="ECO:0000313" key="1">
    <source>
        <dbReference type="EMBL" id="CAB4016397.1"/>
    </source>
</evidence>
<accession>A0A7D9IYK0</accession>
<dbReference type="Pfam" id="PF08263">
    <property type="entry name" value="LRRNT_2"/>
    <property type="match status" value="1"/>
</dbReference>
<sequence length="112" mass="12832">ISHFASTQKGGTVDTSCLHDLAIDNNVSDYTYTPEDERLFLLDLYDATGGPYYWNKKTGWGNNSTIHHCKWFGIHCYKNSSYIKWIDLTHNGLTGQLPNFWKIRNVQGLCLS</sequence>
<dbReference type="InterPro" id="IPR032675">
    <property type="entry name" value="LRR_dom_sf"/>
</dbReference>
<keyword evidence="2" id="KW-1185">Reference proteome</keyword>
<evidence type="ECO:0000313" key="2">
    <source>
        <dbReference type="Proteomes" id="UP001152795"/>
    </source>
</evidence>
<gene>
    <name evidence="1" type="ORF">PACLA_8A040480</name>
</gene>
<dbReference type="Proteomes" id="UP001152795">
    <property type="component" value="Unassembled WGS sequence"/>
</dbReference>
<feature type="non-terminal residue" evidence="1">
    <location>
        <position position="112"/>
    </location>
</feature>
<protein>
    <submittedName>
        <fullName evidence="1">Uncharacterized protein</fullName>
    </submittedName>
</protein>
<dbReference type="EMBL" id="CACRXK020009100">
    <property type="protein sequence ID" value="CAB4016397.1"/>
    <property type="molecule type" value="Genomic_DNA"/>
</dbReference>
<dbReference type="SUPFAM" id="SSF52058">
    <property type="entry name" value="L domain-like"/>
    <property type="match status" value="1"/>
</dbReference>
<comment type="caution">
    <text evidence="1">The sequence shown here is derived from an EMBL/GenBank/DDBJ whole genome shotgun (WGS) entry which is preliminary data.</text>
</comment>
<organism evidence="1 2">
    <name type="scientific">Paramuricea clavata</name>
    <name type="common">Red gorgonian</name>
    <name type="synonym">Violescent sea-whip</name>
    <dbReference type="NCBI Taxonomy" id="317549"/>
    <lineage>
        <taxon>Eukaryota</taxon>
        <taxon>Metazoa</taxon>
        <taxon>Cnidaria</taxon>
        <taxon>Anthozoa</taxon>
        <taxon>Octocorallia</taxon>
        <taxon>Malacalcyonacea</taxon>
        <taxon>Plexauridae</taxon>
        <taxon>Paramuricea</taxon>
    </lineage>
</organism>
<reference evidence="1" key="1">
    <citation type="submission" date="2020-04" db="EMBL/GenBank/DDBJ databases">
        <authorList>
            <person name="Alioto T."/>
            <person name="Alioto T."/>
            <person name="Gomez Garrido J."/>
        </authorList>
    </citation>
    <scope>NUCLEOTIDE SEQUENCE</scope>
    <source>
        <strain evidence="1">A484AB</strain>
    </source>
</reference>